<organism evidence="10 11">
    <name type="scientific">Paenibacillus monticola</name>
    <dbReference type="NCBI Taxonomy" id="2666075"/>
    <lineage>
        <taxon>Bacteria</taxon>
        <taxon>Bacillati</taxon>
        <taxon>Bacillota</taxon>
        <taxon>Bacilli</taxon>
        <taxon>Bacillales</taxon>
        <taxon>Paenibacillaceae</taxon>
        <taxon>Paenibacillus</taxon>
    </lineage>
</organism>
<evidence type="ECO:0000313" key="10">
    <source>
        <dbReference type="EMBL" id="MRN52338.1"/>
    </source>
</evidence>
<evidence type="ECO:0000256" key="9">
    <source>
        <dbReference type="ARBA" id="ARBA00023049"/>
    </source>
</evidence>
<comment type="caution">
    <text evidence="10">The sequence shown here is derived from an EMBL/GenBank/DDBJ whole genome shotgun (WGS) entry which is preliminary data.</text>
</comment>
<dbReference type="GO" id="GO:0046872">
    <property type="term" value="F:metal ion binding"/>
    <property type="evidence" value="ECO:0007669"/>
    <property type="project" value="UniProtKB-KW"/>
</dbReference>
<keyword evidence="6" id="KW-0645">Protease</keyword>
<gene>
    <name evidence="10" type="ORF">GJB61_04935</name>
</gene>
<dbReference type="InterPro" id="IPR052170">
    <property type="entry name" value="M29_Exopeptidase"/>
</dbReference>
<dbReference type="RefSeq" id="WP_154117373.1">
    <property type="nucleotide sequence ID" value="NZ_WJXB01000002.1"/>
</dbReference>
<dbReference type="InterPro" id="IPR035097">
    <property type="entry name" value="M29_N-terminal"/>
</dbReference>
<dbReference type="Pfam" id="PF02073">
    <property type="entry name" value="Peptidase_M29"/>
    <property type="match status" value="1"/>
</dbReference>
<keyword evidence="8" id="KW-0378">Hydrolase</keyword>
<dbReference type="SUPFAM" id="SSF144052">
    <property type="entry name" value="Thermophilic metalloprotease-like"/>
    <property type="match status" value="1"/>
</dbReference>
<reference evidence="10 11" key="1">
    <citation type="submission" date="2019-11" db="EMBL/GenBank/DDBJ databases">
        <title>Paenibacillus monticola sp. nov., a novel PGPR strain isolated from mountain sample in China.</title>
        <authorList>
            <person name="Zhao Q."/>
            <person name="Li H.-P."/>
            <person name="Zhang J.-L."/>
        </authorList>
    </citation>
    <scope>NUCLEOTIDE SEQUENCE [LARGE SCALE GENOMIC DNA]</scope>
    <source>
        <strain evidence="10 11">LC-T2</strain>
    </source>
</reference>
<keyword evidence="9" id="KW-0482">Metalloprotease</keyword>
<dbReference type="AlphaFoldDB" id="A0A7X2H424"/>
<evidence type="ECO:0000256" key="5">
    <source>
        <dbReference type="ARBA" id="ARBA00022438"/>
    </source>
</evidence>
<dbReference type="GO" id="GO:0006508">
    <property type="term" value="P:proteolysis"/>
    <property type="evidence" value="ECO:0007669"/>
    <property type="project" value="UniProtKB-KW"/>
</dbReference>
<dbReference type="GO" id="GO:0004177">
    <property type="term" value="F:aminopeptidase activity"/>
    <property type="evidence" value="ECO:0007669"/>
    <property type="project" value="UniProtKB-KW"/>
</dbReference>
<sequence>MKEFDVMLEKYANLVVKVGVNIQPGQVLMIYAPLETVELTRLIVGKAYEAGAKYVIVEWEDEVVTRIRYEKAPEDSFGYYPQWQADMLVQFAEEHGAVLHIKVPDPELFQGIDSSKVSTAVKAAAVARKDYQGYTRNNKISWSLIKAPTRAWANKVFSDLPEGERVDAMWEAVFQMNRVGSEDPVAAWREHIGHLKESQDRMNAKRYKSLHYRAPGTDLHVEMPEGHLWRGGGGENASGVYFVANMPTEEIYTMPHRTGVNGTVSSTLPLNLNGRLVDGISLTFKDGKVVSYDAESGREHLTSLLETDEGASYLGEMALVQHDSPISRLNRVFYNTGIDENASCHFALGSAYPVNIEGGTSLTSEELLERGANVSLTHVDFMIGSAELDIDGELADGTIEPVFRKGNWVL</sequence>
<dbReference type="Proteomes" id="UP000463051">
    <property type="component" value="Unassembled WGS sequence"/>
</dbReference>
<comment type="similarity">
    <text evidence="4">Belongs to the peptidase M29 family.</text>
</comment>
<protein>
    <submittedName>
        <fullName evidence="10">Aminopeptidase</fullName>
    </submittedName>
</protein>
<name>A0A7X2H424_9BACL</name>
<dbReference type="EMBL" id="WJXB01000002">
    <property type="protein sequence ID" value="MRN52338.1"/>
    <property type="molecule type" value="Genomic_DNA"/>
</dbReference>
<keyword evidence="11" id="KW-1185">Reference proteome</keyword>
<dbReference type="PRINTS" id="PR00919">
    <property type="entry name" value="THERMOPTASE"/>
</dbReference>
<keyword evidence="7" id="KW-0479">Metal-binding</keyword>
<proteinExistence type="inferred from homology"/>
<dbReference type="GO" id="GO:0008237">
    <property type="term" value="F:metallopeptidase activity"/>
    <property type="evidence" value="ECO:0007669"/>
    <property type="project" value="UniProtKB-KW"/>
</dbReference>
<dbReference type="InterPro" id="IPR000787">
    <property type="entry name" value="Peptidase_M29"/>
</dbReference>
<dbReference type="PANTHER" id="PTHR34448">
    <property type="entry name" value="AMINOPEPTIDASE"/>
    <property type="match status" value="1"/>
</dbReference>
<dbReference type="Gene3D" id="3.40.1830.10">
    <property type="entry name" value="Thermophilic metalloprotease (M29)"/>
    <property type="match status" value="1"/>
</dbReference>
<comment type="cofactor">
    <cofactor evidence="2">
        <name>Mg(2+)</name>
        <dbReference type="ChEBI" id="CHEBI:18420"/>
    </cofactor>
</comment>
<comment type="cofactor">
    <cofactor evidence="3">
        <name>Zn(2+)</name>
        <dbReference type="ChEBI" id="CHEBI:29105"/>
    </cofactor>
</comment>
<comment type="cofactor">
    <cofactor evidence="1">
        <name>Co(2+)</name>
        <dbReference type="ChEBI" id="CHEBI:48828"/>
    </cofactor>
</comment>
<evidence type="ECO:0000313" key="11">
    <source>
        <dbReference type="Proteomes" id="UP000463051"/>
    </source>
</evidence>
<keyword evidence="5 10" id="KW-0031">Aminopeptidase</keyword>
<evidence type="ECO:0000256" key="7">
    <source>
        <dbReference type="ARBA" id="ARBA00022723"/>
    </source>
</evidence>
<accession>A0A7X2H424</accession>
<evidence type="ECO:0000256" key="8">
    <source>
        <dbReference type="ARBA" id="ARBA00022801"/>
    </source>
</evidence>
<evidence type="ECO:0000256" key="2">
    <source>
        <dbReference type="ARBA" id="ARBA00001946"/>
    </source>
</evidence>
<dbReference type="PANTHER" id="PTHR34448:SF3">
    <property type="entry name" value="AMINOPEPTIDASE AMPS"/>
    <property type="match status" value="1"/>
</dbReference>
<evidence type="ECO:0000256" key="3">
    <source>
        <dbReference type="ARBA" id="ARBA00001947"/>
    </source>
</evidence>
<evidence type="ECO:0000256" key="4">
    <source>
        <dbReference type="ARBA" id="ARBA00008236"/>
    </source>
</evidence>
<evidence type="ECO:0000256" key="1">
    <source>
        <dbReference type="ARBA" id="ARBA00001941"/>
    </source>
</evidence>
<evidence type="ECO:0000256" key="6">
    <source>
        <dbReference type="ARBA" id="ARBA00022670"/>
    </source>
</evidence>